<dbReference type="PANTHER" id="PTHR37466">
    <property type="entry name" value="SLR1628 PROTEIN"/>
    <property type="match status" value="1"/>
</dbReference>
<dbReference type="AlphaFoldDB" id="A0A1P8K3X7"/>
<sequence length="125" mass="13835">MEHNVLGSELVPCSYDPLTGYFRDGCCNTDDSDRGAHVICTKVTAEFLAFSKARGNDLSTPQPAWRFSGLNPGDRWCLCANRWKEAFEAGCAPLVVLESTHIKALEFVLLEDLERHAAPSRNASF</sequence>
<dbReference type="EMBL" id="CP019236">
    <property type="protein sequence ID" value="APW40713.1"/>
    <property type="molecule type" value="Genomic_DNA"/>
</dbReference>
<organism evidence="1 2">
    <name type="scientific">Rhodoferax koreensis</name>
    <dbReference type="NCBI Taxonomy" id="1842727"/>
    <lineage>
        <taxon>Bacteria</taxon>
        <taxon>Pseudomonadati</taxon>
        <taxon>Pseudomonadota</taxon>
        <taxon>Betaproteobacteria</taxon>
        <taxon>Burkholderiales</taxon>
        <taxon>Comamonadaceae</taxon>
        <taxon>Rhodoferax</taxon>
    </lineage>
</organism>
<dbReference type="InterPro" id="IPR018714">
    <property type="entry name" value="DUF2237"/>
</dbReference>
<dbReference type="KEGG" id="rhy:RD110_14670"/>
<keyword evidence="2" id="KW-1185">Reference proteome</keyword>
<dbReference type="STRING" id="1842727.RD110_14670"/>
<protein>
    <recommendedName>
        <fullName evidence="3">DUF2237 domain-containing protein</fullName>
    </recommendedName>
</protein>
<name>A0A1P8K3X7_9BURK</name>
<evidence type="ECO:0008006" key="3">
    <source>
        <dbReference type="Google" id="ProtNLM"/>
    </source>
</evidence>
<accession>A0A1P8K3X7</accession>
<proteinExistence type="predicted"/>
<dbReference type="Pfam" id="PF09996">
    <property type="entry name" value="DUF2237"/>
    <property type="match status" value="1"/>
</dbReference>
<dbReference type="OrthoDB" id="9792525at2"/>
<evidence type="ECO:0000313" key="2">
    <source>
        <dbReference type="Proteomes" id="UP000186609"/>
    </source>
</evidence>
<reference evidence="1 2" key="1">
    <citation type="submission" date="2017-01" db="EMBL/GenBank/DDBJ databases">
        <authorList>
            <person name="Mah S.A."/>
            <person name="Swanson W.J."/>
            <person name="Moy G.W."/>
            <person name="Vacquier V.D."/>
        </authorList>
    </citation>
    <scope>NUCLEOTIDE SEQUENCE [LARGE SCALE GENOMIC DNA]</scope>
    <source>
        <strain evidence="1 2">DCY110</strain>
    </source>
</reference>
<dbReference type="PANTHER" id="PTHR37466:SF1">
    <property type="entry name" value="SLR1628 PROTEIN"/>
    <property type="match status" value="1"/>
</dbReference>
<evidence type="ECO:0000313" key="1">
    <source>
        <dbReference type="EMBL" id="APW40713.1"/>
    </source>
</evidence>
<dbReference type="Gene3D" id="3.30.56.110">
    <property type="entry name" value="Protein of unknown function DUF2237"/>
    <property type="match status" value="1"/>
</dbReference>
<dbReference type="RefSeq" id="WP_076205046.1">
    <property type="nucleotide sequence ID" value="NZ_CP019236.1"/>
</dbReference>
<dbReference type="Proteomes" id="UP000186609">
    <property type="component" value="Chromosome"/>
</dbReference>
<gene>
    <name evidence="1" type="ORF">RD110_14670</name>
</gene>